<dbReference type="EMBL" id="JBGNUJ010000012">
    <property type="protein sequence ID" value="KAL3953315.1"/>
    <property type="molecule type" value="Genomic_DNA"/>
</dbReference>
<gene>
    <name evidence="1" type="ORF">ACCO45_013258</name>
</gene>
<keyword evidence="2" id="KW-1185">Reference proteome</keyword>
<dbReference type="Proteomes" id="UP001638806">
    <property type="component" value="Unassembled WGS sequence"/>
</dbReference>
<accession>A0ACC4DDD2</accession>
<comment type="caution">
    <text evidence="1">The sequence shown here is derived from an EMBL/GenBank/DDBJ whole genome shotgun (WGS) entry which is preliminary data.</text>
</comment>
<protein>
    <submittedName>
        <fullName evidence="1">Uncharacterized protein</fullName>
    </submittedName>
</protein>
<proteinExistence type="predicted"/>
<name>A0ACC4DDD2_PURLI</name>
<sequence>MLRLSRGLADDRSERGFVDGRRPFVAASQPPALPRDTAAAALRCMPESSWGGGGERWELGVQVPGRMREPPPWPLGGILRQKTPPNRSPWHFFSSPTRLAPRLGRRPAGRWERLSSCACGAAKRACVPLEKALSPAAVAADKPPRLIGPRDRIANCAGRQSGPARDRWTGIVRQREHGARAHEGIARGHRDMRTVPPHGRALDGGTLPQCGHRRGVRGGTAESIGGVASEPPPVRASARPQATHPVASSTTTTSRARCICRTLTLSGDQSQREA</sequence>
<evidence type="ECO:0000313" key="2">
    <source>
        <dbReference type="Proteomes" id="UP001638806"/>
    </source>
</evidence>
<reference evidence="1" key="1">
    <citation type="submission" date="2024-12" db="EMBL/GenBank/DDBJ databases">
        <title>Comparative genomics and development of molecular markers within Purpureocillium lilacinum and among Purpureocillium species.</title>
        <authorList>
            <person name="Yeh Z.-Y."/>
            <person name="Ni N.-T."/>
            <person name="Lo P.-H."/>
            <person name="Mushyakhwo K."/>
            <person name="Lin C.-F."/>
            <person name="Nai Y.-S."/>
        </authorList>
    </citation>
    <scope>NUCLEOTIDE SEQUENCE</scope>
    <source>
        <strain evidence="1">NCHU-NPUST-175</strain>
    </source>
</reference>
<organism evidence="1 2">
    <name type="scientific">Purpureocillium lilacinum</name>
    <name type="common">Paecilomyces lilacinus</name>
    <dbReference type="NCBI Taxonomy" id="33203"/>
    <lineage>
        <taxon>Eukaryota</taxon>
        <taxon>Fungi</taxon>
        <taxon>Dikarya</taxon>
        <taxon>Ascomycota</taxon>
        <taxon>Pezizomycotina</taxon>
        <taxon>Sordariomycetes</taxon>
        <taxon>Hypocreomycetidae</taxon>
        <taxon>Hypocreales</taxon>
        <taxon>Ophiocordycipitaceae</taxon>
        <taxon>Purpureocillium</taxon>
    </lineage>
</organism>
<evidence type="ECO:0000313" key="1">
    <source>
        <dbReference type="EMBL" id="KAL3953315.1"/>
    </source>
</evidence>